<dbReference type="Proteomes" id="UP001195483">
    <property type="component" value="Unassembled WGS sequence"/>
</dbReference>
<dbReference type="AlphaFoldDB" id="A0AAE0W468"/>
<keyword evidence="1" id="KW-0547">Nucleotide-binding</keyword>
<dbReference type="InterPro" id="IPR027417">
    <property type="entry name" value="P-loop_NTPase"/>
</dbReference>
<evidence type="ECO:0000256" key="1">
    <source>
        <dbReference type="ARBA" id="ARBA00022741"/>
    </source>
</evidence>
<dbReference type="GO" id="GO:0005525">
    <property type="term" value="F:GTP binding"/>
    <property type="evidence" value="ECO:0007669"/>
    <property type="project" value="UniProtKB-KW"/>
</dbReference>
<organism evidence="3 4">
    <name type="scientific">Potamilus streckersoni</name>
    <dbReference type="NCBI Taxonomy" id="2493646"/>
    <lineage>
        <taxon>Eukaryota</taxon>
        <taxon>Metazoa</taxon>
        <taxon>Spiralia</taxon>
        <taxon>Lophotrochozoa</taxon>
        <taxon>Mollusca</taxon>
        <taxon>Bivalvia</taxon>
        <taxon>Autobranchia</taxon>
        <taxon>Heteroconchia</taxon>
        <taxon>Palaeoheterodonta</taxon>
        <taxon>Unionida</taxon>
        <taxon>Unionoidea</taxon>
        <taxon>Unionidae</taxon>
        <taxon>Ambleminae</taxon>
        <taxon>Lampsilini</taxon>
        <taxon>Potamilus</taxon>
    </lineage>
</organism>
<gene>
    <name evidence="3" type="ORF">CHS0354_029099</name>
</gene>
<dbReference type="InterPro" id="IPR001806">
    <property type="entry name" value="Small_GTPase"/>
</dbReference>
<dbReference type="SUPFAM" id="SSF52540">
    <property type="entry name" value="P-loop containing nucleoside triphosphate hydrolases"/>
    <property type="match status" value="1"/>
</dbReference>
<evidence type="ECO:0000313" key="4">
    <source>
        <dbReference type="Proteomes" id="UP001195483"/>
    </source>
</evidence>
<dbReference type="SMART" id="SM00176">
    <property type="entry name" value="RAN"/>
    <property type="match status" value="1"/>
</dbReference>
<comment type="caution">
    <text evidence="3">The sequence shown here is derived from an EMBL/GenBank/DDBJ whole genome shotgun (WGS) entry which is preliminary data.</text>
</comment>
<keyword evidence="4" id="KW-1185">Reference proteome</keyword>
<dbReference type="GO" id="GO:0003924">
    <property type="term" value="F:GTPase activity"/>
    <property type="evidence" value="ECO:0007669"/>
    <property type="project" value="InterPro"/>
</dbReference>
<dbReference type="InterPro" id="IPR005225">
    <property type="entry name" value="Small_GTP-bd"/>
</dbReference>
<reference evidence="3" key="1">
    <citation type="journal article" date="2021" name="Genome Biol. Evol.">
        <title>A High-Quality Reference Genome for a Parasitic Bivalve with Doubly Uniparental Inheritance (Bivalvia: Unionida).</title>
        <authorList>
            <person name="Smith C.H."/>
        </authorList>
    </citation>
    <scope>NUCLEOTIDE SEQUENCE</scope>
    <source>
        <strain evidence="3">CHS0354</strain>
    </source>
</reference>
<dbReference type="PROSITE" id="PS51420">
    <property type="entry name" value="RHO"/>
    <property type="match status" value="1"/>
</dbReference>
<name>A0AAE0W468_9BIVA</name>
<dbReference type="SMART" id="SM00177">
    <property type="entry name" value="ARF"/>
    <property type="match status" value="1"/>
</dbReference>
<dbReference type="PANTHER" id="PTHR47977">
    <property type="entry name" value="RAS-RELATED PROTEIN RAB"/>
    <property type="match status" value="1"/>
</dbReference>
<dbReference type="InterPro" id="IPR050227">
    <property type="entry name" value="Rab"/>
</dbReference>
<dbReference type="SMART" id="SM00174">
    <property type="entry name" value="RHO"/>
    <property type="match status" value="1"/>
</dbReference>
<reference evidence="3" key="3">
    <citation type="submission" date="2023-05" db="EMBL/GenBank/DDBJ databases">
        <authorList>
            <person name="Smith C.H."/>
        </authorList>
    </citation>
    <scope>NUCLEOTIDE SEQUENCE</scope>
    <source>
        <strain evidence="3">CHS0354</strain>
        <tissue evidence="3">Mantle</tissue>
    </source>
</reference>
<keyword evidence="2" id="KW-0342">GTP-binding</keyword>
<dbReference type="NCBIfam" id="TIGR00231">
    <property type="entry name" value="small_GTP"/>
    <property type="match status" value="1"/>
</dbReference>
<accession>A0AAE0W468</accession>
<dbReference type="Gene3D" id="3.40.50.300">
    <property type="entry name" value="P-loop containing nucleotide triphosphate hydrolases"/>
    <property type="match status" value="1"/>
</dbReference>
<reference evidence="3" key="2">
    <citation type="journal article" date="2021" name="Genome Biol. Evol.">
        <title>Developing a high-quality reference genome for a parasitic bivalve with doubly uniparental inheritance (Bivalvia: Unionida).</title>
        <authorList>
            <person name="Smith C.H."/>
        </authorList>
    </citation>
    <scope>NUCLEOTIDE SEQUENCE</scope>
    <source>
        <strain evidence="3">CHS0354</strain>
        <tissue evidence="3">Mantle</tissue>
    </source>
</reference>
<dbReference type="EMBL" id="JAEAOA010001748">
    <property type="protein sequence ID" value="KAK3599640.1"/>
    <property type="molecule type" value="Genomic_DNA"/>
</dbReference>
<dbReference type="FunFam" id="3.40.50.300:FF:001447">
    <property type="entry name" value="Ras-related protein Rab-1B"/>
    <property type="match status" value="1"/>
</dbReference>
<sequence>MDTTTKLLTGHRFMDNDFLFKIILVGDAGVGKSCLLLRFSDDIFSETYISTIGVDFKIRTIELDGKIIKLNMWDTAGQDRFKTITTQFYRGASGILLVYDVTDMTSFENLKTWRQEIDKYADEKCIRMIVGNKADLTSKRVVDYKTAKAFADQYGFDYTETSAKTAANVEQTFMTMTAVLKTQAEAMKLQTANPDAAISIGQTAKVYNNGPCC</sequence>
<evidence type="ECO:0000313" key="3">
    <source>
        <dbReference type="EMBL" id="KAK3599640.1"/>
    </source>
</evidence>
<dbReference type="PRINTS" id="PR00449">
    <property type="entry name" value="RASTRNSFRMNG"/>
</dbReference>
<proteinExistence type="predicted"/>
<dbReference type="SMART" id="SM00175">
    <property type="entry name" value="RAB"/>
    <property type="match status" value="1"/>
</dbReference>
<evidence type="ECO:0000256" key="2">
    <source>
        <dbReference type="ARBA" id="ARBA00023134"/>
    </source>
</evidence>
<protein>
    <submittedName>
        <fullName evidence="3">Uncharacterized protein</fullName>
    </submittedName>
</protein>
<dbReference type="PROSITE" id="PS51421">
    <property type="entry name" value="RAS"/>
    <property type="match status" value="1"/>
</dbReference>
<dbReference type="Pfam" id="PF00071">
    <property type="entry name" value="Ras"/>
    <property type="match status" value="1"/>
</dbReference>
<dbReference type="PROSITE" id="PS51419">
    <property type="entry name" value="RAB"/>
    <property type="match status" value="1"/>
</dbReference>
<dbReference type="SMART" id="SM00173">
    <property type="entry name" value="RAS"/>
    <property type="match status" value="1"/>
</dbReference>